<sequence>MSKSQQSCHPISLTPGAMHTSLGTVNIRPVQPTKDAKTLHTWVTHPRAHFWGALDASEQEILAEYRRIETSNAEQAWLLYLDGNPIALSETYDPKHVVLNTCSEFTLHEGDIGMHILVSPPIGKSIHGLTDNIFSALVRWIFSHGEVNRIVVEPDVSNLGIHRKNARTGFTQPGLTTTLTMSGKPKTALIQYCTRPDFLGSPNAPLSYPIAPTPWELVKPTDSSSPVTLGIGHLAKTADAAHRELFAKALREFTHERLISPRKIKESADETESNDGNHSGWRSYQVSWGSRKLIFRAREHRLLHLSVDPLSIHDPADLTWTPDIITGIADAAEQLGIAESSRETYLEEISATFAARARTLALPRPTSTELADATRDPAELFQTIESAMVIGHPGFLANSGRGGMGETQLRAFSPELSSTTDLVWCAVDKNYAHLATIEYERAQESGSSHSSNEAILTLVPDFKDRCRLAGLNPDDYIPLPVHPWQWEQRFTTTFSADLAAGRIVPLGREGEAYRPQQSLRTFFNTSTPAAPYVKTAVAVRNMGFTRGLSAHYMESTPRVNLWLLNLIGDDPEFFQSGIGFLPEIASVGYTGSVYHRVTNDGSHTKMTAALWRQSPFSPETTPALDDGDTLSTLAGILHSDDEGLPLISAWINQSGLSAVDWINQLLTLYVRPLIHALVRYGIVFMPHTENVILRLNQNKPVGIYHKDLGEEIAVVSNETPVPSGLERLRARCGSDSPEDLSQQALSIHTDVIDGVLRHLAALLDDHAILEEDVFWEQLRHVASVYAKDHPELTTGDSRQARLWQALLAPRFRHSTLNRLQLRNPHTMVTLGDQDSSLIYAGELENPLHGV</sequence>
<dbReference type="InterPro" id="IPR037455">
    <property type="entry name" value="LucA/IucC-like"/>
</dbReference>
<gene>
    <name evidence="7" type="ORF">QPX54_10835</name>
</gene>
<evidence type="ECO:0000256" key="4">
    <source>
        <dbReference type="ARBA" id="ARBA00020586"/>
    </source>
</evidence>
<dbReference type="Pfam" id="PF06276">
    <property type="entry name" value="FhuF"/>
    <property type="match status" value="1"/>
</dbReference>
<dbReference type="InterPro" id="IPR016181">
    <property type="entry name" value="Acyl_CoA_acyltransferase"/>
</dbReference>
<feature type="domain" description="Acyltransferase MbtK/IucB-like conserved" evidence="6">
    <location>
        <begin position="28"/>
        <end position="74"/>
    </location>
</feature>
<dbReference type="PANTHER" id="PTHR34384">
    <property type="entry name" value="L-2,3-DIAMINOPROPANOATE--CITRATE LIGASE"/>
    <property type="match status" value="1"/>
</dbReference>
<dbReference type="RefSeq" id="WP_161796685.1">
    <property type="nucleotide sequence ID" value="NZ_CABIYR010000006.1"/>
</dbReference>
<protein>
    <recommendedName>
        <fullName evidence="4">Lysine N-acyltransferase MbtK</fullName>
    </recommendedName>
    <alternativeName>
        <fullName evidence="5">Mycobactin synthase protein K</fullName>
    </alternativeName>
</protein>
<dbReference type="PANTHER" id="PTHR34384:SF6">
    <property type="entry name" value="STAPHYLOFERRIN B SYNTHASE"/>
    <property type="match status" value="1"/>
</dbReference>
<dbReference type="Pfam" id="PF04183">
    <property type="entry name" value="IucA_IucC"/>
    <property type="match status" value="1"/>
</dbReference>
<dbReference type="Gene3D" id="6.10.250.3370">
    <property type="match status" value="1"/>
</dbReference>
<evidence type="ECO:0000256" key="1">
    <source>
        <dbReference type="ARBA" id="ARBA00003818"/>
    </source>
</evidence>
<dbReference type="SMART" id="SM01006">
    <property type="entry name" value="AlcB"/>
    <property type="match status" value="1"/>
</dbReference>
<evidence type="ECO:0000313" key="8">
    <source>
        <dbReference type="Proteomes" id="UP001226160"/>
    </source>
</evidence>
<dbReference type="Gene3D" id="3.30.310.280">
    <property type="match status" value="1"/>
</dbReference>
<dbReference type="Gene3D" id="3.40.630.30">
    <property type="match status" value="1"/>
</dbReference>
<comment type="similarity">
    <text evidence="3">Belongs to the IucA/IucC family.</text>
</comment>
<comment type="caution">
    <text evidence="7">The sequence shown here is derived from an EMBL/GenBank/DDBJ whole genome shotgun (WGS) entry which is preliminary data.</text>
</comment>
<dbReference type="GO" id="GO:0016881">
    <property type="term" value="F:acid-amino acid ligase activity"/>
    <property type="evidence" value="ECO:0007669"/>
    <property type="project" value="UniProtKB-ARBA"/>
</dbReference>
<comment type="function">
    <text evidence="1">Acyltransferase required for the direct transfer of medium- to long-chain fatty acyl moieties from a carrier protein (MbtL) on to the epsilon-amino group of lysine residue in the mycobactin core.</text>
</comment>
<keyword evidence="7" id="KW-0808">Transferase</keyword>
<comment type="pathway">
    <text evidence="2">Siderophore biosynthesis; mycobactin biosynthesis.</text>
</comment>
<dbReference type="InterPro" id="IPR022770">
    <property type="entry name" value="IucA/IucC-like_C"/>
</dbReference>
<dbReference type="InterPro" id="IPR007310">
    <property type="entry name" value="Aerobactin_biosyn_IucA/IucC_N"/>
</dbReference>
<dbReference type="AlphaFoldDB" id="A0AAP4F8S8"/>
<accession>A0AAP4F8S8</accession>
<organism evidence="7 8">
    <name type="scientific">Corynebacterium propinquum</name>
    <dbReference type="NCBI Taxonomy" id="43769"/>
    <lineage>
        <taxon>Bacteria</taxon>
        <taxon>Bacillati</taxon>
        <taxon>Actinomycetota</taxon>
        <taxon>Actinomycetes</taxon>
        <taxon>Mycobacteriales</taxon>
        <taxon>Corynebacteriaceae</taxon>
        <taxon>Corynebacterium</taxon>
    </lineage>
</organism>
<dbReference type="GO" id="GO:0019290">
    <property type="term" value="P:siderophore biosynthetic process"/>
    <property type="evidence" value="ECO:0007669"/>
    <property type="project" value="InterPro"/>
</dbReference>
<keyword evidence="7" id="KW-0012">Acyltransferase</keyword>
<evidence type="ECO:0000256" key="5">
    <source>
        <dbReference type="ARBA" id="ARBA00031122"/>
    </source>
</evidence>
<dbReference type="Proteomes" id="UP001226160">
    <property type="component" value="Unassembled WGS sequence"/>
</dbReference>
<evidence type="ECO:0000256" key="3">
    <source>
        <dbReference type="ARBA" id="ARBA00007832"/>
    </source>
</evidence>
<dbReference type="Gene3D" id="1.10.510.40">
    <property type="match status" value="1"/>
</dbReference>
<reference evidence="7" key="1">
    <citation type="submission" date="2023-05" db="EMBL/GenBank/DDBJ databases">
        <title>Metabolic capabilities are highly conserved among human nasal-associated Corynebacterium species in pangenomic analyses.</title>
        <authorList>
            <person name="Tran T.H."/>
            <person name="Roberts A.Q."/>
            <person name="Escapa I.F."/>
            <person name="Gao W."/>
            <person name="Conlan S."/>
            <person name="Kong H."/>
            <person name="Segre J.A."/>
            <person name="Kelly M.S."/>
            <person name="Lemon K.P."/>
        </authorList>
    </citation>
    <scope>NUCLEOTIDE SEQUENCE</scope>
    <source>
        <strain evidence="7">KPL2654</strain>
    </source>
</reference>
<proteinExistence type="inferred from homology"/>
<dbReference type="GO" id="GO:0016746">
    <property type="term" value="F:acyltransferase activity"/>
    <property type="evidence" value="ECO:0007669"/>
    <property type="project" value="UniProtKB-KW"/>
</dbReference>
<dbReference type="EMBL" id="JASNVP010000013">
    <property type="protein sequence ID" value="MDK4326994.1"/>
    <property type="molecule type" value="Genomic_DNA"/>
</dbReference>
<evidence type="ECO:0000313" key="7">
    <source>
        <dbReference type="EMBL" id="MDK4326994.1"/>
    </source>
</evidence>
<dbReference type="SUPFAM" id="SSF55729">
    <property type="entry name" value="Acyl-CoA N-acyltransferases (Nat)"/>
    <property type="match status" value="1"/>
</dbReference>
<name>A0AAP4F8S8_9CORY</name>
<dbReference type="Pfam" id="PF13523">
    <property type="entry name" value="Acetyltransf_8"/>
    <property type="match status" value="1"/>
</dbReference>
<evidence type="ECO:0000256" key="2">
    <source>
        <dbReference type="ARBA" id="ARBA00005102"/>
    </source>
</evidence>
<evidence type="ECO:0000259" key="6">
    <source>
        <dbReference type="SMART" id="SM01006"/>
    </source>
</evidence>
<dbReference type="InterPro" id="IPR019432">
    <property type="entry name" value="Acyltransferase_MbtK/IucB-like"/>
</dbReference>